<feature type="region of interest" description="Disordered" evidence="1">
    <location>
        <begin position="409"/>
        <end position="439"/>
    </location>
</feature>
<dbReference type="InterPro" id="IPR012340">
    <property type="entry name" value="NA-bd_OB-fold"/>
</dbReference>
<dbReference type="OrthoDB" id="2285229at2759"/>
<reference evidence="3 4" key="1">
    <citation type="journal article" date="2018" name="MBio">
        <title>Comparative Genomics Reveals the Core Gene Toolbox for the Fungus-Insect Symbiosis.</title>
        <authorList>
            <person name="Wang Y."/>
            <person name="Stata M."/>
            <person name="Wang W."/>
            <person name="Stajich J.E."/>
            <person name="White M.M."/>
            <person name="Moncalvo J.M."/>
        </authorList>
    </citation>
    <scope>NUCLEOTIDE SEQUENCE [LARGE SCALE GENOMIC DNA]</scope>
    <source>
        <strain evidence="3 4">SC-DP-2</strain>
    </source>
</reference>
<feature type="region of interest" description="Disordered" evidence="1">
    <location>
        <begin position="1136"/>
        <end position="1163"/>
    </location>
</feature>
<dbReference type="PANTHER" id="PTHR23355">
    <property type="entry name" value="RIBONUCLEASE"/>
    <property type="match status" value="1"/>
</dbReference>
<dbReference type="EMBL" id="MBFS01000325">
    <property type="protein sequence ID" value="PVV02817.1"/>
    <property type="molecule type" value="Genomic_DNA"/>
</dbReference>
<feature type="compositionally biased region" description="Polar residues" evidence="1">
    <location>
        <begin position="275"/>
        <end position="292"/>
    </location>
</feature>
<dbReference type="SUPFAM" id="SSF50249">
    <property type="entry name" value="Nucleic acid-binding proteins"/>
    <property type="match status" value="1"/>
</dbReference>
<dbReference type="GO" id="GO:0000932">
    <property type="term" value="C:P-body"/>
    <property type="evidence" value="ECO:0007669"/>
    <property type="project" value="TreeGrafter"/>
</dbReference>
<feature type="domain" description="RNB" evidence="2">
    <location>
        <begin position="975"/>
        <end position="1393"/>
    </location>
</feature>
<protein>
    <recommendedName>
        <fullName evidence="2">RNB domain-containing protein</fullName>
    </recommendedName>
</protein>
<accession>A0A2T9ZE49</accession>
<sequence length="1616" mass="184833">MPFLSFQIKKIPRRSLNPIPVLSTFPRLYGNLPPNASSSSLVISSDKGTLKRSFYKSSLESSLPKTIFLFQKRTISTSLSLENQNASRPSINPESLEAFKNLITKLKDASIKQQEMSASYASQRHPQLQNMDSHNPTLDYKFNQEGNKLILKRRPWKYRFPRARKYYKPGDLTGVSWNEFESEFFVSESLENKSTKTSTESSLKEQNNKKQGSNASNAVSPSDYVNLKKNLSQPTELFDSIALEFSKPASSHRLLDSRLWSDEDLEFAKEIERLVSSSEDTSSATDHNTADNMYSGIKNDTPPKNAADDSQSNTRAETENLQSPRNLNNFDQTSKTSSLYSSSDKATGNGDPSKIYNRKSRKYSTLVYSDPLFYSANRYYSTTKPLEHKTSHKAISSGQYEYPQIIKKGSGKAHSKLKSNTKETKVGKKTPPRRSFTDIDTKTGKFNKIEVISENLVSHKFYTGDIILCDEDFTYYQNLRLTGEFKIGDLVEGDNSARPTITFTDSRYSSFSIITSNLFGRFGLEIVGDENKTSSVSKTKFNVQIPNFFLRRSILEPLIESNSYEKLIECIFSNDETTKFNYKNQELTATSLLYNLITEYTSHVLVLLKSSIEFILTSGLLDPERLWNDQIKAKNIFISVEDLAIKLIFLNKNTRDFFLSEYTDSQARKRIFAKYKLDPKTLSVLSSSNIISKFKWDLAILTANELLSSNPKYFEPFGFGRPKDVTFCALDFDRVRKINRVKDNMSQNSEKLKSFHRKSILNIKKYLEKNPYILYFATSPVDEILFRNRVNELYDTYMSEGISTEDTTYNQLELDTIFLLKNYYVNKFSGLKNSLNPYSDIAVEVLYPMKLFDYIQPETVFFFLVCIGMVSEFSSIYPSVKKLNIPHTGTNYLLDHLYENCLSIIRDSGGSISHEIQFKNSKESKLPSNVKTELLDHKNVKVKDQDSSTTPSRSVYENNLAPNAFYSKDLCESIRHDFGSLKVYTIDDNSTLDVDDGVSIEKVESSPGVFETWIHIHVSDPTVLLHPNHIIADLAKARVSSTYLPEGTYHMLPSEWAINKFSLWVKEYSESNKKSYRYAMTTSIQIGEDGEISDYKVRPSIIRNVQKLPYDDLDEIYPDDYLSEEREKFKSVGVEIKSPSKTNSEPEKALKDEKISKSSGTAQSLSLSEKNDLMEIYRLSMLHSKNRIKNNCLIYVNYRSKSSLEQNDFFRNGIFQNYEKLPEKIIYSNSLTFPEISAGTEDFLFSPARNVVAELMIMAGKAVAKFAADNNLPIINRVQHRPNFDIYSENLFSQKSAIPEYEHLSVEELNSKIKPKDIWDTAMKYINPSTGFIPYKIYDDIRYFNNPVEFSTKSGPHSTMGIDEKFGYTRFTSPLRRYVDLVNHWQVKYQLLLNNGLAVEKDIPFTREQLEDMFEYLRQSEIQSRESMARAPEFWATKILQRIEYVARRTSDPSNPLLIQNIDLQDKATVTSNAGLANSLDKNLYAAGSELIKDMKFIPFDKLEEALNPNSSPDSETRKNVFITSNFLPDDPLTKIFEYSHLNGVVPVWRAIIVNRGSDILHSVGKIKSLGVQVKILPVPIDIEKRYFASDELDVVISHIDPVTQTITARVVFSEI</sequence>
<feature type="region of interest" description="Disordered" evidence="1">
    <location>
        <begin position="275"/>
        <end position="356"/>
    </location>
</feature>
<feature type="compositionally biased region" description="Polar residues" evidence="1">
    <location>
        <begin position="209"/>
        <end position="220"/>
    </location>
</feature>
<comment type="caution">
    <text evidence="3">The sequence shown here is derived from an EMBL/GenBank/DDBJ whole genome shotgun (WGS) entry which is preliminary data.</text>
</comment>
<evidence type="ECO:0000256" key="1">
    <source>
        <dbReference type="SAM" id="MobiDB-lite"/>
    </source>
</evidence>
<dbReference type="GO" id="GO:0006402">
    <property type="term" value="P:mRNA catabolic process"/>
    <property type="evidence" value="ECO:0007669"/>
    <property type="project" value="TreeGrafter"/>
</dbReference>
<name>A0A2T9ZE49_9FUNG</name>
<dbReference type="PANTHER" id="PTHR23355:SF65">
    <property type="entry name" value="EXORIBONUCLEASE CYT-4, PUTATIVE (AFU_ORTHOLOGUE AFUA_7G01550)-RELATED"/>
    <property type="match status" value="1"/>
</dbReference>
<dbReference type="STRING" id="133381.A0A2T9ZE49"/>
<dbReference type="InterPro" id="IPR001900">
    <property type="entry name" value="RNase_II/R"/>
</dbReference>
<dbReference type="GO" id="GO:0003723">
    <property type="term" value="F:RNA binding"/>
    <property type="evidence" value="ECO:0007669"/>
    <property type="project" value="InterPro"/>
</dbReference>
<keyword evidence="4" id="KW-1185">Reference proteome</keyword>
<feature type="region of interest" description="Disordered" evidence="1">
    <location>
        <begin position="195"/>
        <end position="221"/>
    </location>
</feature>
<evidence type="ECO:0000259" key="2">
    <source>
        <dbReference type="SMART" id="SM00955"/>
    </source>
</evidence>
<organism evidence="3 4">
    <name type="scientific">Smittium megazygosporum</name>
    <dbReference type="NCBI Taxonomy" id="133381"/>
    <lineage>
        <taxon>Eukaryota</taxon>
        <taxon>Fungi</taxon>
        <taxon>Fungi incertae sedis</taxon>
        <taxon>Zoopagomycota</taxon>
        <taxon>Kickxellomycotina</taxon>
        <taxon>Harpellomycetes</taxon>
        <taxon>Harpellales</taxon>
        <taxon>Legeriomycetaceae</taxon>
        <taxon>Smittium</taxon>
    </lineage>
</organism>
<gene>
    <name evidence="3" type="ORF">BB560_002717</name>
</gene>
<dbReference type="GO" id="GO:0000175">
    <property type="term" value="F:3'-5'-RNA exonuclease activity"/>
    <property type="evidence" value="ECO:0007669"/>
    <property type="project" value="TreeGrafter"/>
</dbReference>
<feature type="compositionally biased region" description="Low complexity" evidence="1">
    <location>
        <begin position="334"/>
        <end position="343"/>
    </location>
</feature>
<dbReference type="InterPro" id="IPR050180">
    <property type="entry name" value="RNR_Ribonuclease"/>
</dbReference>
<feature type="compositionally biased region" description="Basic residues" evidence="1">
    <location>
        <begin position="409"/>
        <end position="419"/>
    </location>
</feature>
<dbReference type="SMART" id="SM00955">
    <property type="entry name" value="RNB"/>
    <property type="match status" value="1"/>
</dbReference>
<feature type="compositionally biased region" description="Basic and acidic residues" evidence="1">
    <location>
        <begin position="1144"/>
        <end position="1156"/>
    </location>
</feature>
<evidence type="ECO:0000313" key="4">
    <source>
        <dbReference type="Proteomes" id="UP000245609"/>
    </source>
</evidence>
<dbReference type="Proteomes" id="UP000245609">
    <property type="component" value="Unassembled WGS sequence"/>
</dbReference>
<proteinExistence type="predicted"/>
<dbReference type="Pfam" id="PF00773">
    <property type="entry name" value="RNB"/>
    <property type="match status" value="1"/>
</dbReference>
<feature type="compositionally biased region" description="Polar residues" evidence="1">
    <location>
        <begin position="308"/>
        <end position="333"/>
    </location>
</feature>
<evidence type="ECO:0000313" key="3">
    <source>
        <dbReference type="EMBL" id="PVV02817.1"/>
    </source>
</evidence>